<reference evidence="1" key="2">
    <citation type="submission" date="2016-06" db="EMBL/GenBank/DDBJ databases">
        <title>The genome of a short-lived fish provides insights into sex chromosome evolution and the genetic control of aging.</title>
        <authorList>
            <person name="Reichwald K."/>
            <person name="Felder M."/>
            <person name="Petzold A."/>
            <person name="Koch P."/>
            <person name="Groth M."/>
            <person name="Platzer M."/>
        </authorList>
    </citation>
    <scope>NUCLEOTIDE SEQUENCE</scope>
    <source>
        <tissue evidence="1">Brain</tissue>
    </source>
</reference>
<feature type="non-terminal residue" evidence="1">
    <location>
        <position position="46"/>
    </location>
</feature>
<evidence type="ECO:0000313" key="1">
    <source>
        <dbReference type="EMBL" id="SBP03354.1"/>
    </source>
</evidence>
<protein>
    <submittedName>
        <fullName evidence="1">Uncharacterized protein</fullName>
    </submittedName>
</protein>
<sequence>KATSLIFPILEDIFILILLDSILDTVQNNKDKHHVEWTHLFCGFYL</sequence>
<proteinExistence type="predicted"/>
<organism evidence="1">
    <name type="scientific">Iconisemion striatum</name>
    <dbReference type="NCBI Taxonomy" id="60296"/>
    <lineage>
        <taxon>Eukaryota</taxon>
        <taxon>Metazoa</taxon>
        <taxon>Chordata</taxon>
        <taxon>Craniata</taxon>
        <taxon>Vertebrata</taxon>
        <taxon>Euteleostomi</taxon>
        <taxon>Actinopterygii</taxon>
        <taxon>Neopterygii</taxon>
        <taxon>Teleostei</taxon>
        <taxon>Neoteleostei</taxon>
        <taxon>Acanthomorphata</taxon>
        <taxon>Ovalentaria</taxon>
        <taxon>Atherinomorphae</taxon>
        <taxon>Cyprinodontiformes</taxon>
        <taxon>Nothobranchiidae</taxon>
        <taxon>Iconisemion</taxon>
    </lineage>
</organism>
<feature type="non-terminal residue" evidence="1">
    <location>
        <position position="1"/>
    </location>
</feature>
<dbReference type="EMBL" id="HADW01001954">
    <property type="protein sequence ID" value="SBP03354.1"/>
    <property type="molecule type" value="Transcribed_RNA"/>
</dbReference>
<dbReference type="AlphaFoldDB" id="A0A1A7WCW0"/>
<reference evidence="1" key="1">
    <citation type="submission" date="2016-05" db="EMBL/GenBank/DDBJ databases">
        <authorList>
            <person name="Lavstsen T."/>
            <person name="Jespersen J.S."/>
        </authorList>
    </citation>
    <scope>NUCLEOTIDE SEQUENCE</scope>
    <source>
        <tissue evidence="1">Brain</tissue>
    </source>
</reference>
<name>A0A1A7WCW0_9TELE</name>
<gene>
    <name evidence="1" type="primary">Nfu_g_1_006456</name>
</gene>
<accession>A0A1A7WCW0</accession>